<name>A0ABX7BBP3_9PROT</name>
<reference evidence="1" key="1">
    <citation type="submission" date="2021-02" db="EMBL/GenBank/DDBJ databases">
        <title>Skermanella TT6 skin isolate.</title>
        <authorList>
            <person name="Lee K."/>
            <person name="Ganzorig M."/>
        </authorList>
    </citation>
    <scope>NUCLEOTIDE SEQUENCE</scope>
    <source>
        <strain evidence="1">TT6</strain>
    </source>
</reference>
<protein>
    <submittedName>
        <fullName evidence="1">Uncharacterized protein</fullName>
    </submittedName>
</protein>
<keyword evidence="2" id="KW-1185">Reference proteome</keyword>
<evidence type="ECO:0000313" key="1">
    <source>
        <dbReference type="EMBL" id="QQP91538.1"/>
    </source>
</evidence>
<sequence length="469" mass="51455">MLQLPERRALDELSEDKVRMVYALADKMPDDALRGMFKDQLRHRLKKIRPLRRLTAERLFCVPFESLLCNEPARPRPLGSIPRSSVSPLWALVLEHLDDAEAARQVDASGEYLMDEPCPLTVHRQLFASFARAVEEIHSRLAADRSFAKAVAQQHPDLPDVIQEVHALYQMRDAIMTARRQIMASEQLIGIGEQYVQSVISLGREAASRKGDQRWFKLFFMVLLMDPDLADHTAPLIEALAESNGSRGGPSVASDLCEALVTKEGETLKAGFAMPLETAADLDDAAEKVRAAIESLGVLRVAAPHLTRQVGQRIDKVEERIHDFLSDRFTKAAEENVGSFVSSPGGSLPSAEEITVLTRAVLAVAKVHNAVKQQFEVPAELKALTADTVSGVAGRLERIASERAAAGSREKQNALSIAVQVARSLEPISSEETVLGMLEDCAVRLGFAASADPAQFLLKIIHAMNANHE</sequence>
<gene>
    <name evidence="1" type="ORF">IGS68_10160</name>
</gene>
<dbReference type="Proteomes" id="UP000595197">
    <property type="component" value="Chromosome"/>
</dbReference>
<proteinExistence type="predicted"/>
<dbReference type="EMBL" id="CP067420">
    <property type="protein sequence ID" value="QQP91538.1"/>
    <property type="molecule type" value="Genomic_DNA"/>
</dbReference>
<accession>A0ABX7BBP3</accession>
<evidence type="ECO:0000313" key="2">
    <source>
        <dbReference type="Proteomes" id="UP000595197"/>
    </source>
</evidence>
<dbReference type="RefSeq" id="WP_201079560.1">
    <property type="nucleotide sequence ID" value="NZ_CP067420.1"/>
</dbReference>
<organism evidence="1 2">
    <name type="scientific">Skermanella cutis</name>
    <dbReference type="NCBI Taxonomy" id="2775420"/>
    <lineage>
        <taxon>Bacteria</taxon>
        <taxon>Pseudomonadati</taxon>
        <taxon>Pseudomonadota</taxon>
        <taxon>Alphaproteobacteria</taxon>
        <taxon>Rhodospirillales</taxon>
        <taxon>Azospirillaceae</taxon>
        <taxon>Skermanella</taxon>
    </lineage>
</organism>